<sequence>MAKRPSSISRRLFTATLLSMPILLAITGFAIERAFYSSLLNAEQDRLQLQFFGLLGAMEWREGRIEMADRLKEPRFWQFRSGLYGEIHNDGKSVWRSLSADTVDLSASLPNPAPGQALFGQTHLDKNAFFYYRFLAIWETEDGKEIPLLISLYAQRDTFQSELNHFRRELGLWLTLVLIFSVLLSSFLLYWGLKPLRGLAKDLVRLERGESQRLENSYPRELSSLTKNLNRLLETEQRQRERYRNTLGDLAHSLKTPLAVLKTNADDSNVRQQQVERMENIITYQLNRAVSTGPHALQQGTALYPLLQSLTNSLLKVYHQKDLAIELALATDFKAAADEQDLFEVFGNVLDNACKACQKNIRISSEDNWIFIDDDGPGISEEQAEKLLDRGRRGDQYGQGQGLGLSIVREVIDSYQGQLKISKSKLGGCRIAIRFKAAAT</sequence>
<evidence type="ECO:0000259" key="13">
    <source>
        <dbReference type="PROSITE" id="PS50885"/>
    </source>
</evidence>
<dbReference type="PROSITE" id="PS50885">
    <property type="entry name" value="HAMP"/>
    <property type="match status" value="1"/>
</dbReference>
<evidence type="ECO:0000256" key="6">
    <source>
        <dbReference type="ARBA" id="ARBA00022692"/>
    </source>
</evidence>
<keyword evidence="15" id="KW-1185">Reference proteome</keyword>
<keyword evidence="4" id="KW-0597">Phosphoprotein</keyword>
<dbReference type="SUPFAM" id="SSF47384">
    <property type="entry name" value="Homodimeric domain of signal transducing histidine kinase"/>
    <property type="match status" value="1"/>
</dbReference>
<feature type="domain" description="Histidine kinase" evidence="12">
    <location>
        <begin position="249"/>
        <end position="439"/>
    </location>
</feature>
<evidence type="ECO:0000256" key="10">
    <source>
        <dbReference type="ARBA" id="ARBA00023136"/>
    </source>
</evidence>
<dbReference type="SUPFAM" id="SSF55874">
    <property type="entry name" value="ATPase domain of HSP90 chaperone/DNA topoisomerase II/histidine kinase"/>
    <property type="match status" value="1"/>
</dbReference>
<dbReference type="EMBL" id="JACXLD010000002">
    <property type="protein sequence ID" value="MBD2858453.1"/>
    <property type="molecule type" value="Genomic_DNA"/>
</dbReference>
<dbReference type="GO" id="GO:0000155">
    <property type="term" value="F:phosphorelay sensor kinase activity"/>
    <property type="evidence" value="ECO:0007669"/>
    <property type="project" value="InterPro"/>
</dbReference>
<dbReference type="PRINTS" id="PR00344">
    <property type="entry name" value="BCTRLSENSOR"/>
</dbReference>
<keyword evidence="9" id="KW-0902">Two-component regulatory system</keyword>
<comment type="catalytic activity">
    <reaction evidence="1">
        <text>ATP + protein L-histidine = ADP + protein N-phospho-L-histidine.</text>
        <dbReference type="EC" id="2.7.13.3"/>
    </reaction>
</comment>
<keyword evidence="5" id="KW-0808">Transferase</keyword>
<name>A0A927GVU4_9GAMM</name>
<evidence type="ECO:0000256" key="2">
    <source>
        <dbReference type="ARBA" id="ARBA00004370"/>
    </source>
</evidence>
<accession>A0A927GVU4</accession>
<dbReference type="InterPro" id="IPR036890">
    <property type="entry name" value="HATPase_C_sf"/>
</dbReference>
<evidence type="ECO:0000256" key="1">
    <source>
        <dbReference type="ARBA" id="ARBA00000085"/>
    </source>
</evidence>
<dbReference type="Proteomes" id="UP000610558">
    <property type="component" value="Unassembled WGS sequence"/>
</dbReference>
<keyword evidence="8 11" id="KW-1133">Transmembrane helix</keyword>
<evidence type="ECO:0000313" key="14">
    <source>
        <dbReference type="EMBL" id="MBD2858453.1"/>
    </source>
</evidence>
<dbReference type="InterPro" id="IPR003660">
    <property type="entry name" value="HAMP_dom"/>
</dbReference>
<dbReference type="InterPro" id="IPR005467">
    <property type="entry name" value="His_kinase_dom"/>
</dbReference>
<dbReference type="GO" id="GO:0005886">
    <property type="term" value="C:plasma membrane"/>
    <property type="evidence" value="ECO:0007669"/>
    <property type="project" value="TreeGrafter"/>
</dbReference>
<feature type="domain" description="HAMP" evidence="13">
    <location>
        <begin position="190"/>
        <end position="241"/>
    </location>
</feature>
<evidence type="ECO:0000259" key="12">
    <source>
        <dbReference type="PROSITE" id="PS50109"/>
    </source>
</evidence>
<dbReference type="RefSeq" id="WP_190763290.1">
    <property type="nucleotide sequence ID" value="NZ_JACXLD010000002.1"/>
</dbReference>
<organism evidence="14 15">
    <name type="scientific">Spongiibacter pelagi</name>
    <dbReference type="NCBI Taxonomy" id="2760804"/>
    <lineage>
        <taxon>Bacteria</taxon>
        <taxon>Pseudomonadati</taxon>
        <taxon>Pseudomonadota</taxon>
        <taxon>Gammaproteobacteria</taxon>
        <taxon>Cellvibrionales</taxon>
        <taxon>Spongiibacteraceae</taxon>
        <taxon>Spongiibacter</taxon>
    </lineage>
</organism>
<evidence type="ECO:0000313" key="15">
    <source>
        <dbReference type="Proteomes" id="UP000610558"/>
    </source>
</evidence>
<dbReference type="InterPro" id="IPR004358">
    <property type="entry name" value="Sig_transdc_His_kin-like_C"/>
</dbReference>
<protein>
    <recommendedName>
        <fullName evidence="3">histidine kinase</fullName>
        <ecNumber evidence="3">2.7.13.3</ecNumber>
    </recommendedName>
</protein>
<keyword evidence="7" id="KW-0418">Kinase</keyword>
<evidence type="ECO:0000256" key="4">
    <source>
        <dbReference type="ARBA" id="ARBA00022553"/>
    </source>
</evidence>
<feature type="transmembrane region" description="Helical" evidence="11">
    <location>
        <begin position="12"/>
        <end position="31"/>
    </location>
</feature>
<gene>
    <name evidence="14" type="ORF">IB286_05465</name>
</gene>
<dbReference type="Gene3D" id="3.30.565.10">
    <property type="entry name" value="Histidine kinase-like ATPase, C-terminal domain"/>
    <property type="match status" value="1"/>
</dbReference>
<dbReference type="PROSITE" id="PS50109">
    <property type="entry name" value="HIS_KIN"/>
    <property type="match status" value="1"/>
</dbReference>
<dbReference type="InterPro" id="IPR050428">
    <property type="entry name" value="TCS_sensor_his_kinase"/>
</dbReference>
<dbReference type="EC" id="2.7.13.3" evidence="3"/>
<reference evidence="14" key="1">
    <citation type="submission" date="2020-09" db="EMBL/GenBank/DDBJ databases">
        <authorList>
            <person name="Yoon J.-W."/>
        </authorList>
    </citation>
    <scope>NUCLEOTIDE SEQUENCE</scope>
    <source>
        <strain evidence="14">KMU-158</strain>
    </source>
</reference>
<evidence type="ECO:0000256" key="8">
    <source>
        <dbReference type="ARBA" id="ARBA00022989"/>
    </source>
</evidence>
<dbReference type="Pfam" id="PF02518">
    <property type="entry name" value="HATPase_c"/>
    <property type="match status" value="1"/>
</dbReference>
<dbReference type="GO" id="GO:0005524">
    <property type="term" value="F:ATP binding"/>
    <property type="evidence" value="ECO:0007669"/>
    <property type="project" value="UniProtKB-KW"/>
</dbReference>
<comment type="subcellular location">
    <subcellularLocation>
        <location evidence="2">Membrane</location>
    </subcellularLocation>
</comment>
<comment type="caution">
    <text evidence="14">The sequence shown here is derived from an EMBL/GenBank/DDBJ whole genome shotgun (WGS) entry which is preliminary data.</text>
</comment>
<dbReference type="PANTHER" id="PTHR45436">
    <property type="entry name" value="SENSOR HISTIDINE KINASE YKOH"/>
    <property type="match status" value="1"/>
</dbReference>
<evidence type="ECO:0000256" key="3">
    <source>
        <dbReference type="ARBA" id="ARBA00012438"/>
    </source>
</evidence>
<dbReference type="PANTHER" id="PTHR45436:SF4">
    <property type="entry name" value="SENSOR PROTEIN PHOQ"/>
    <property type="match status" value="1"/>
</dbReference>
<evidence type="ECO:0000256" key="11">
    <source>
        <dbReference type="SAM" id="Phobius"/>
    </source>
</evidence>
<evidence type="ECO:0000256" key="7">
    <source>
        <dbReference type="ARBA" id="ARBA00022777"/>
    </source>
</evidence>
<evidence type="ECO:0000256" key="5">
    <source>
        <dbReference type="ARBA" id="ARBA00022679"/>
    </source>
</evidence>
<dbReference type="Gene3D" id="1.10.287.130">
    <property type="match status" value="1"/>
</dbReference>
<feature type="transmembrane region" description="Helical" evidence="11">
    <location>
        <begin position="170"/>
        <end position="193"/>
    </location>
</feature>
<keyword evidence="10 11" id="KW-0472">Membrane</keyword>
<dbReference type="SMART" id="SM00387">
    <property type="entry name" value="HATPase_c"/>
    <property type="match status" value="1"/>
</dbReference>
<dbReference type="AlphaFoldDB" id="A0A927GVU4"/>
<evidence type="ECO:0000256" key="9">
    <source>
        <dbReference type="ARBA" id="ARBA00023012"/>
    </source>
</evidence>
<dbReference type="InterPro" id="IPR036097">
    <property type="entry name" value="HisK_dim/P_sf"/>
</dbReference>
<keyword evidence="6 11" id="KW-0812">Transmembrane</keyword>
<proteinExistence type="predicted"/>
<dbReference type="InterPro" id="IPR003594">
    <property type="entry name" value="HATPase_dom"/>
</dbReference>